<dbReference type="CDD" id="cd03784">
    <property type="entry name" value="GT1_Gtf-like"/>
    <property type="match status" value="1"/>
</dbReference>
<dbReference type="PANTHER" id="PTHR48050:SF13">
    <property type="entry name" value="STEROL 3-BETA-GLUCOSYLTRANSFERASE UGT80A2"/>
    <property type="match status" value="1"/>
</dbReference>
<protein>
    <recommendedName>
        <fullName evidence="1">Erythromycin biosynthesis protein CIII-like C-terminal domain-containing protein</fullName>
    </recommendedName>
</protein>
<gene>
    <name evidence="2" type="ORF">AVDCRST_MAG56-3419</name>
</gene>
<organism evidence="2">
    <name type="scientific">uncultured Cytophagales bacterium</name>
    <dbReference type="NCBI Taxonomy" id="158755"/>
    <lineage>
        <taxon>Bacteria</taxon>
        <taxon>Pseudomonadati</taxon>
        <taxon>Bacteroidota</taxon>
        <taxon>Sphingobacteriia</taxon>
        <taxon>Sphingobacteriales</taxon>
        <taxon>environmental samples</taxon>
    </lineage>
</organism>
<dbReference type="Gene3D" id="3.40.50.2000">
    <property type="entry name" value="Glycogen Phosphorylase B"/>
    <property type="match status" value="2"/>
</dbReference>
<proteinExistence type="predicted"/>
<dbReference type="InterPro" id="IPR010610">
    <property type="entry name" value="EryCIII-like_C"/>
</dbReference>
<dbReference type="GO" id="GO:0017000">
    <property type="term" value="P:antibiotic biosynthetic process"/>
    <property type="evidence" value="ECO:0007669"/>
    <property type="project" value="UniProtKB-ARBA"/>
</dbReference>
<dbReference type="InterPro" id="IPR050426">
    <property type="entry name" value="Glycosyltransferase_28"/>
</dbReference>
<sequence length="407" mass="44688">MSPKRILFISENVALGQVVRLLELAKSLDPQHFEVHFACSSFAPLVFEGTAFRQHTIYTLELEKINRALNSGSRLYEEDTLTRYVEEEIALFRDVQPDLVVSDLRLSTSISAPYCGIPLATLTNAYWSPYRNLEKFPVPDHSTVNIFGEQKAAYFFNLFRAQIFSHFTEPINRLRKKYGLKPVGSLLDVTTYGDYVLLCDTPGLAPLQNPPSHYVYLGPVLWAPQVEPPAWWGEVPDDRPVVYVTLGSSGSIKKLPIILRALGQLPVYAMVSTAGRLAMEAPADNVFVADFLPGDQAAARSALVVSNGGSTTGYQALREGRPLVGVASNLDQYLAMGAIQEAGAGVLLRAGLLTPEAVQEGVRRVLDDPSYGEAARRIQGEFVQFPAGERFRSFVYQATAQNAAASA</sequence>
<reference evidence="2" key="1">
    <citation type="submission" date="2020-02" db="EMBL/GenBank/DDBJ databases">
        <authorList>
            <person name="Meier V. D."/>
        </authorList>
    </citation>
    <scope>NUCLEOTIDE SEQUENCE</scope>
    <source>
        <strain evidence="2">AVDCRST_MAG56</strain>
    </source>
</reference>
<feature type="domain" description="Erythromycin biosynthesis protein CIII-like C-terminal" evidence="1">
    <location>
        <begin position="281"/>
        <end position="386"/>
    </location>
</feature>
<dbReference type="Pfam" id="PF06722">
    <property type="entry name" value="EryCIII-like_C"/>
    <property type="match status" value="1"/>
</dbReference>
<evidence type="ECO:0000259" key="1">
    <source>
        <dbReference type="Pfam" id="PF06722"/>
    </source>
</evidence>
<dbReference type="PANTHER" id="PTHR48050">
    <property type="entry name" value="STEROL 3-BETA-GLUCOSYLTRANSFERASE"/>
    <property type="match status" value="1"/>
</dbReference>
<name>A0A6J4JGK3_9SPHI</name>
<dbReference type="GO" id="GO:0008194">
    <property type="term" value="F:UDP-glycosyltransferase activity"/>
    <property type="evidence" value="ECO:0007669"/>
    <property type="project" value="InterPro"/>
</dbReference>
<dbReference type="EMBL" id="CADCTQ010000289">
    <property type="protein sequence ID" value="CAA9276592.1"/>
    <property type="molecule type" value="Genomic_DNA"/>
</dbReference>
<dbReference type="InterPro" id="IPR002213">
    <property type="entry name" value="UDP_glucos_trans"/>
</dbReference>
<accession>A0A6J4JGK3</accession>
<dbReference type="GO" id="GO:0016758">
    <property type="term" value="F:hexosyltransferase activity"/>
    <property type="evidence" value="ECO:0007669"/>
    <property type="project" value="UniProtKB-ARBA"/>
</dbReference>
<dbReference type="AlphaFoldDB" id="A0A6J4JGK3"/>
<evidence type="ECO:0000313" key="2">
    <source>
        <dbReference type="EMBL" id="CAA9276592.1"/>
    </source>
</evidence>
<dbReference type="SUPFAM" id="SSF53756">
    <property type="entry name" value="UDP-Glycosyltransferase/glycogen phosphorylase"/>
    <property type="match status" value="1"/>
</dbReference>